<dbReference type="InterPro" id="IPR028241">
    <property type="entry name" value="RAVE2/Rogdi"/>
</dbReference>
<keyword evidence="4" id="KW-1185">Reference proteome</keyword>
<sequence>MDLPNAAFHPGFGGGQQQAADSAAPEGEVAWYLSGEVFRSLDQIVASVDDCLESLPRPVRSDCPAPQERFVMQQSAGQGGGADTARCVLVMEGPALVQAELQVKIHKHPNTIHKTSILPDAPWLLVQLQDAANMLAEARRCADSAGRQRTQVEARRREGTLDAGFLRCLTARLSHRIEELMLRLRRGRDCAHHAAKTHHPGPP</sequence>
<dbReference type="OrthoDB" id="66510at2759"/>
<dbReference type="GO" id="GO:0043291">
    <property type="term" value="C:RAVE complex"/>
    <property type="evidence" value="ECO:0007669"/>
    <property type="project" value="TreeGrafter"/>
</dbReference>
<name>A0A6A4VL76_AMPAM</name>
<comment type="similarity">
    <text evidence="1">Belongs to the rogdi family.</text>
</comment>
<dbReference type="Pfam" id="PF10259">
    <property type="entry name" value="Rogdi_lz"/>
    <property type="match status" value="1"/>
</dbReference>
<dbReference type="AlphaFoldDB" id="A0A6A4VL76"/>
<dbReference type="PANTHER" id="PTHR13618">
    <property type="entry name" value="LEUCINE ZIPPER CONTAINING TRANSCRIPTION FACTOR LZF1"/>
    <property type="match status" value="1"/>
</dbReference>
<reference evidence="3 4" key="1">
    <citation type="submission" date="2019-07" db="EMBL/GenBank/DDBJ databases">
        <title>Draft genome assembly of a fouling barnacle, Amphibalanus amphitrite (Darwin, 1854): The first reference genome for Thecostraca.</title>
        <authorList>
            <person name="Kim W."/>
        </authorList>
    </citation>
    <scope>NUCLEOTIDE SEQUENCE [LARGE SCALE GENOMIC DNA]</scope>
    <source>
        <strain evidence="3">SNU_AA5</strain>
        <tissue evidence="3">Soma without cirri and trophi</tissue>
    </source>
</reference>
<evidence type="ECO:0000256" key="1">
    <source>
        <dbReference type="ARBA" id="ARBA00005535"/>
    </source>
</evidence>
<feature type="region of interest" description="Disordered" evidence="2">
    <location>
        <begin position="1"/>
        <end position="20"/>
    </location>
</feature>
<dbReference type="Proteomes" id="UP000440578">
    <property type="component" value="Unassembled WGS sequence"/>
</dbReference>
<accession>A0A6A4VL76</accession>
<organism evidence="3 4">
    <name type="scientific">Amphibalanus amphitrite</name>
    <name type="common">Striped barnacle</name>
    <name type="synonym">Balanus amphitrite</name>
    <dbReference type="NCBI Taxonomy" id="1232801"/>
    <lineage>
        <taxon>Eukaryota</taxon>
        <taxon>Metazoa</taxon>
        <taxon>Ecdysozoa</taxon>
        <taxon>Arthropoda</taxon>
        <taxon>Crustacea</taxon>
        <taxon>Multicrustacea</taxon>
        <taxon>Cirripedia</taxon>
        <taxon>Thoracica</taxon>
        <taxon>Thoracicalcarea</taxon>
        <taxon>Balanomorpha</taxon>
        <taxon>Balanoidea</taxon>
        <taxon>Balanidae</taxon>
        <taxon>Amphibalaninae</taxon>
        <taxon>Amphibalanus</taxon>
    </lineage>
</organism>
<protein>
    <submittedName>
        <fullName evidence="3">Protein rogdi</fullName>
    </submittedName>
</protein>
<dbReference type="PANTHER" id="PTHR13618:SF1">
    <property type="entry name" value="PROTEIN ROGDI HOMOLOG"/>
    <property type="match status" value="1"/>
</dbReference>
<proteinExistence type="inferred from homology"/>
<feature type="compositionally biased region" description="Low complexity" evidence="2">
    <location>
        <begin position="1"/>
        <end position="10"/>
    </location>
</feature>
<evidence type="ECO:0000313" key="3">
    <source>
        <dbReference type="EMBL" id="KAF0291108.1"/>
    </source>
</evidence>
<evidence type="ECO:0000256" key="2">
    <source>
        <dbReference type="SAM" id="MobiDB-lite"/>
    </source>
</evidence>
<gene>
    <name evidence="3" type="primary">rogdi</name>
    <name evidence="3" type="ORF">FJT64_010731</name>
</gene>
<comment type="caution">
    <text evidence="3">The sequence shown here is derived from an EMBL/GenBank/DDBJ whole genome shotgun (WGS) entry which is preliminary data.</text>
</comment>
<dbReference type="EMBL" id="VIIS01001906">
    <property type="protein sequence ID" value="KAF0291108.1"/>
    <property type="molecule type" value="Genomic_DNA"/>
</dbReference>
<evidence type="ECO:0000313" key="4">
    <source>
        <dbReference type="Proteomes" id="UP000440578"/>
    </source>
</evidence>